<feature type="signal peptide" evidence="10">
    <location>
        <begin position="1"/>
        <end position="23"/>
    </location>
</feature>
<name>A0A9L0I9S3_EQUAS</name>
<feature type="chain" id="PRO_5040477864" description="VWFA domain-containing protein" evidence="10">
    <location>
        <begin position="24"/>
        <end position="597"/>
    </location>
</feature>
<keyword evidence="13" id="KW-1185">Reference proteome</keyword>
<dbReference type="InterPro" id="IPR008400">
    <property type="entry name" value="Anthrax_toxin_rcpt_extracel"/>
</dbReference>
<dbReference type="GeneTree" id="ENSGT00940000157727"/>
<evidence type="ECO:0000256" key="8">
    <source>
        <dbReference type="SAM" id="MobiDB-lite"/>
    </source>
</evidence>
<dbReference type="Ensembl" id="ENSEAST00005037748.1">
    <property type="protein sequence ID" value="ENSEASP00005037489.1"/>
    <property type="gene ID" value="ENSEASG00005027287.1"/>
</dbReference>
<dbReference type="Proteomes" id="UP000694387">
    <property type="component" value="Chromosome 2"/>
</dbReference>
<dbReference type="InterPro" id="IPR036465">
    <property type="entry name" value="vWFA_dom_sf"/>
</dbReference>
<reference evidence="12 13" key="1">
    <citation type="journal article" date="2020" name="Nat. Commun.">
        <title>Donkey genomes provide new insights into domestication and selection for coat color.</title>
        <authorList>
            <person name="Wang"/>
            <person name="C."/>
            <person name="Li"/>
            <person name="H."/>
            <person name="Guo"/>
            <person name="Y."/>
            <person name="Huang"/>
            <person name="J."/>
            <person name="Sun"/>
            <person name="Y."/>
            <person name="Min"/>
            <person name="J."/>
            <person name="Wang"/>
            <person name="J."/>
            <person name="Fang"/>
            <person name="X."/>
            <person name="Zhao"/>
            <person name="Z."/>
            <person name="Wang"/>
            <person name="S."/>
            <person name="Zhang"/>
            <person name="Y."/>
            <person name="Liu"/>
            <person name="Q."/>
            <person name="Jiang"/>
            <person name="Q."/>
            <person name="Wang"/>
            <person name="X."/>
            <person name="Guo"/>
            <person name="Y."/>
            <person name="Yang"/>
            <person name="C."/>
            <person name="Wang"/>
            <person name="Y."/>
            <person name="Tian"/>
            <person name="F."/>
            <person name="Zhuang"/>
            <person name="G."/>
            <person name="Fan"/>
            <person name="Y."/>
            <person name="Gao"/>
            <person name="Q."/>
            <person name="Li"/>
            <person name="Y."/>
            <person name="Ju"/>
            <person name="Z."/>
            <person name="Li"/>
            <person name="J."/>
            <person name="Li"/>
            <person name="R."/>
            <person name="Hou"/>
            <person name="M."/>
            <person name="Yang"/>
            <person name="G."/>
            <person name="Liu"/>
            <person name="G."/>
            <person name="Liu"/>
            <person name="W."/>
            <person name="Guo"/>
            <person name="J."/>
            <person name="Pan"/>
            <person name="S."/>
            <person name="Fan"/>
            <person name="G."/>
            <person name="Zhang"/>
            <person name="W."/>
            <person name="Zhang"/>
            <person name="R."/>
            <person name="Yu"/>
            <person name="J."/>
            <person name="Zhang"/>
            <person name="X."/>
            <person name="Yin"/>
            <person name="Q."/>
            <person name="Ji"/>
            <person name="C."/>
            <person name="Jin"/>
            <person name="Y."/>
            <person name="Yue"/>
            <person name="G."/>
            <person name="Liu"/>
            <person name="M."/>
            <person name="Xu"/>
            <person name="J."/>
            <person name="Liu"/>
            <person name="S."/>
            <person name="Jordana"/>
            <person name="J."/>
            <person name="Noce"/>
            <person name="A."/>
            <person name="Amills"/>
            <person name="M."/>
            <person name="Wu"/>
            <person name="D.D."/>
            <person name="Li"/>
            <person name="S."/>
            <person name="Zhou"/>
            <person name="X. and Zhong"/>
            <person name="J."/>
        </authorList>
    </citation>
    <scope>NUCLEOTIDE SEQUENCE [LARGE SCALE GENOMIC DNA]</scope>
</reference>
<evidence type="ECO:0000256" key="7">
    <source>
        <dbReference type="ARBA" id="ARBA00023136"/>
    </source>
</evidence>
<evidence type="ECO:0000256" key="10">
    <source>
        <dbReference type="SAM" id="SignalP"/>
    </source>
</evidence>
<evidence type="ECO:0000256" key="3">
    <source>
        <dbReference type="ARBA" id="ARBA00022692"/>
    </source>
</evidence>
<dbReference type="GO" id="GO:0005886">
    <property type="term" value="C:plasma membrane"/>
    <property type="evidence" value="ECO:0007669"/>
    <property type="project" value="TreeGrafter"/>
</dbReference>
<accession>A0A9L0I9S3</accession>
<feature type="region of interest" description="Disordered" evidence="8">
    <location>
        <begin position="47"/>
        <end position="77"/>
    </location>
</feature>
<evidence type="ECO:0000256" key="6">
    <source>
        <dbReference type="ARBA" id="ARBA00022989"/>
    </source>
</evidence>
<reference evidence="12" key="2">
    <citation type="submission" date="2025-08" db="UniProtKB">
        <authorList>
            <consortium name="Ensembl"/>
        </authorList>
    </citation>
    <scope>IDENTIFICATION</scope>
</reference>
<dbReference type="SMART" id="SM00327">
    <property type="entry name" value="VWA"/>
    <property type="match status" value="1"/>
</dbReference>
<keyword evidence="7 9" id="KW-0472">Membrane</keyword>
<gene>
    <name evidence="12" type="primary">LOC106831378</name>
</gene>
<dbReference type="GO" id="GO:0046872">
    <property type="term" value="F:metal ion binding"/>
    <property type="evidence" value="ECO:0007669"/>
    <property type="project" value="UniProtKB-KW"/>
</dbReference>
<dbReference type="GO" id="GO:0004888">
    <property type="term" value="F:transmembrane signaling receptor activity"/>
    <property type="evidence" value="ECO:0007669"/>
    <property type="project" value="TreeGrafter"/>
</dbReference>
<evidence type="ECO:0000259" key="11">
    <source>
        <dbReference type="PROSITE" id="PS50234"/>
    </source>
</evidence>
<reference evidence="12" key="3">
    <citation type="submission" date="2025-09" db="UniProtKB">
        <authorList>
            <consortium name="Ensembl"/>
        </authorList>
    </citation>
    <scope>IDENTIFICATION</scope>
</reference>
<feature type="compositionally biased region" description="Acidic residues" evidence="8">
    <location>
        <begin position="387"/>
        <end position="401"/>
    </location>
</feature>
<dbReference type="Pfam" id="PF00092">
    <property type="entry name" value="VWA"/>
    <property type="match status" value="1"/>
</dbReference>
<protein>
    <recommendedName>
        <fullName evidence="11">VWFA domain-containing protein</fullName>
    </recommendedName>
</protein>
<dbReference type="CDD" id="cd00102">
    <property type="entry name" value="IPT"/>
    <property type="match status" value="1"/>
</dbReference>
<feature type="transmembrane region" description="Helical" evidence="9">
    <location>
        <begin position="427"/>
        <end position="447"/>
    </location>
</feature>
<dbReference type="AlphaFoldDB" id="A0A9L0I9S3"/>
<evidence type="ECO:0000256" key="1">
    <source>
        <dbReference type="ARBA" id="ARBA00004479"/>
    </source>
</evidence>
<evidence type="ECO:0000256" key="2">
    <source>
        <dbReference type="ARBA" id="ARBA00008095"/>
    </source>
</evidence>
<proteinExistence type="inferred from homology"/>
<comment type="similarity">
    <text evidence="2">Belongs to the ATR family.</text>
</comment>
<keyword evidence="5 10" id="KW-0732">Signal</keyword>
<dbReference type="InterPro" id="IPR002035">
    <property type="entry name" value="VWF_A"/>
</dbReference>
<evidence type="ECO:0000256" key="9">
    <source>
        <dbReference type="SAM" id="Phobius"/>
    </source>
</evidence>
<dbReference type="PROSITE" id="PS50234">
    <property type="entry name" value="VWFA"/>
    <property type="match status" value="1"/>
</dbReference>
<feature type="compositionally biased region" description="Pro residues" evidence="8">
    <location>
        <begin position="402"/>
        <end position="417"/>
    </location>
</feature>
<dbReference type="PANTHER" id="PTHR16059:SF16">
    <property type="entry name" value="ANTHRAX TOXIN RECEPTOR-LIKE"/>
    <property type="match status" value="1"/>
</dbReference>
<evidence type="ECO:0000256" key="4">
    <source>
        <dbReference type="ARBA" id="ARBA00022723"/>
    </source>
</evidence>
<evidence type="ECO:0000313" key="12">
    <source>
        <dbReference type="Ensembl" id="ENSEASP00005037489.1"/>
    </source>
</evidence>
<dbReference type="Pfam" id="PF05587">
    <property type="entry name" value="Anth_Ig"/>
    <property type="match status" value="1"/>
</dbReference>
<evidence type="ECO:0000313" key="13">
    <source>
        <dbReference type="Proteomes" id="UP000694387"/>
    </source>
</evidence>
<feature type="region of interest" description="Disordered" evidence="8">
    <location>
        <begin position="366"/>
        <end position="417"/>
    </location>
</feature>
<organism evidence="12 13">
    <name type="scientific">Equus asinus</name>
    <name type="common">Donkey</name>
    <name type="synonym">Equus africanus asinus</name>
    <dbReference type="NCBI Taxonomy" id="9793"/>
    <lineage>
        <taxon>Eukaryota</taxon>
        <taxon>Metazoa</taxon>
        <taxon>Chordata</taxon>
        <taxon>Craniata</taxon>
        <taxon>Vertebrata</taxon>
        <taxon>Euteleostomi</taxon>
        <taxon>Mammalia</taxon>
        <taxon>Eutheria</taxon>
        <taxon>Laurasiatheria</taxon>
        <taxon>Perissodactyla</taxon>
        <taxon>Equidae</taxon>
        <taxon>Equus</taxon>
    </lineage>
</organism>
<keyword evidence="6 9" id="KW-1133">Transmembrane helix</keyword>
<evidence type="ECO:0000256" key="5">
    <source>
        <dbReference type="ARBA" id="ARBA00022729"/>
    </source>
</evidence>
<dbReference type="Gene3D" id="3.40.50.410">
    <property type="entry name" value="von Willebrand factor, type A domain"/>
    <property type="match status" value="1"/>
</dbReference>
<keyword evidence="4" id="KW-0479">Metal-binding</keyword>
<comment type="subcellular location">
    <subcellularLocation>
        <location evidence="1">Membrane</location>
        <topology evidence="1">Single-pass type I membrane protein</topology>
    </subcellularLocation>
</comment>
<dbReference type="PANTHER" id="PTHR16059">
    <property type="entry name" value="ANTHRAX TOXIN RECEPTOR"/>
    <property type="match status" value="1"/>
</dbReference>
<dbReference type="SUPFAM" id="SSF53300">
    <property type="entry name" value="vWA-like"/>
    <property type="match status" value="1"/>
</dbReference>
<dbReference type="FunFam" id="3.40.50.410:FF:000024">
    <property type="entry name" value="Anthrax toxin receptor"/>
    <property type="match status" value="1"/>
</dbReference>
<dbReference type="GO" id="GO:0009986">
    <property type="term" value="C:cell surface"/>
    <property type="evidence" value="ECO:0007669"/>
    <property type="project" value="TreeGrafter"/>
</dbReference>
<keyword evidence="3 9" id="KW-0812">Transmembrane</keyword>
<feature type="domain" description="VWFA" evidence="11">
    <location>
        <begin position="86"/>
        <end position="257"/>
    </location>
</feature>
<sequence length="597" mass="66464">MGASGPGVLGPALFLLLLPPLSADSFLLGLQRSRDWRGLGLPWGSPRRPRRLGPDQERFHHIRGPTPLPQERRAGEKPKSCQSTVDLYFVLDMSGSVDNNWMDIYNFVDRVVKKFENPKLQMSFITYSTRGHTLMNLTSDRDEIHDGLDRLQNVVPSGDTNMQEGFKKANEQIQQVYSKDREAASLIIALTDGPLLPSSFNKTKDEAANSQKMGASIYCVGVSNYKKDQLLEIADRPDHMFGVDRGFKGLRNIVNSLTSKCCMEITAVEPSSFCTGETYEVKISGKGFNNAKNKGEVICRFKFSNTELFDKKATSVEDTTIICPEVKIEKPGQEITTEVSLNNAISFINNDVRISSKDCVSARGETRDMLPDAVPDDLPDAVPDSQPDAEPDTLPDAEPDTLPDPSPDQPPYHPPPPPHFIPNFNPLYLVALIPALLMFPVLIWCIWRLCYKKTIKEPPPVQKAEKEPEDKICCVRTCPTVFVPCGCQSSGIYRMEGKLDTLCNFAQNCNQVPLMWCQPRDKDRCMNFTLVKPPCGQLSCGPKICLAPSQECFPLHSCCSRCQHPQAICSRPASRMLPMIPPHAQALCRTTLSHPPP</sequence>